<comment type="caution">
    <text evidence="3">The sequence shown here is derived from an EMBL/GenBank/DDBJ whole genome shotgun (WGS) entry which is preliminary data.</text>
</comment>
<organism evidence="3 4">
    <name type="scientific">Piscibacillus salipiscarius</name>
    <dbReference type="NCBI Taxonomy" id="299480"/>
    <lineage>
        <taxon>Bacteria</taxon>
        <taxon>Bacillati</taxon>
        <taxon>Bacillota</taxon>
        <taxon>Bacilli</taxon>
        <taxon>Bacillales</taxon>
        <taxon>Bacillaceae</taxon>
        <taxon>Piscibacillus</taxon>
    </lineage>
</organism>
<dbReference type="InterPro" id="IPR001387">
    <property type="entry name" value="Cro/C1-type_HTH"/>
</dbReference>
<evidence type="ECO:0000259" key="2">
    <source>
        <dbReference type="PROSITE" id="PS50943"/>
    </source>
</evidence>
<gene>
    <name evidence="3" type="ORF">ACFSW4_10240</name>
</gene>
<keyword evidence="1" id="KW-0238">DNA-binding</keyword>
<feature type="domain" description="HTH cro/C1-type" evidence="2">
    <location>
        <begin position="9"/>
        <end position="63"/>
    </location>
</feature>
<evidence type="ECO:0000313" key="4">
    <source>
        <dbReference type="Proteomes" id="UP001597452"/>
    </source>
</evidence>
<proteinExistence type="predicted"/>
<name>A0ABW5QBZ2_9BACI</name>
<dbReference type="SMART" id="SM00530">
    <property type="entry name" value="HTH_XRE"/>
    <property type="match status" value="1"/>
</dbReference>
<dbReference type="EMBL" id="JBHUMZ010000022">
    <property type="protein sequence ID" value="MFD2639245.1"/>
    <property type="molecule type" value="Genomic_DNA"/>
</dbReference>
<accession>A0ABW5QBZ2</accession>
<dbReference type="Gene3D" id="1.10.260.40">
    <property type="entry name" value="lambda repressor-like DNA-binding domains"/>
    <property type="match status" value="1"/>
</dbReference>
<keyword evidence="4" id="KW-1185">Reference proteome</keyword>
<dbReference type="InterPro" id="IPR010982">
    <property type="entry name" value="Lambda_DNA-bd_dom_sf"/>
</dbReference>
<reference evidence="4" key="1">
    <citation type="journal article" date="2019" name="Int. J. Syst. Evol. Microbiol.">
        <title>The Global Catalogue of Microorganisms (GCM) 10K type strain sequencing project: providing services to taxonomists for standard genome sequencing and annotation.</title>
        <authorList>
            <consortium name="The Broad Institute Genomics Platform"/>
            <consortium name="The Broad Institute Genome Sequencing Center for Infectious Disease"/>
            <person name="Wu L."/>
            <person name="Ma J."/>
        </authorList>
    </citation>
    <scope>NUCLEOTIDE SEQUENCE [LARGE SCALE GENOMIC DNA]</scope>
    <source>
        <strain evidence="4">TISTR 1571</strain>
    </source>
</reference>
<dbReference type="SUPFAM" id="SSF47413">
    <property type="entry name" value="lambda repressor-like DNA-binding domains"/>
    <property type="match status" value="1"/>
</dbReference>
<dbReference type="PANTHER" id="PTHR46558">
    <property type="entry name" value="TRACRIPTIONAL REGULATORY PROTEIN-RELATED-RELATED"/>
    <property type="match status" value="1"/>
</dbReference>
<dbReference type="CDD" id="cd00093">
    <property type="entry name" value="HTH_XRE"/>
    <property type="match status" value="1"/>
</dbReference>
<dbReference type="Proteomes" id="UP001597452">
    <property type="component" value="Unassembled WGS sequence"/>
</dbReference>
<sequence length="139" mass="16351">MSSKIATNIRYFREQNDWTQLQLANKLNVSRSNITKWENESTIPDLNTLIKISDIFSISLDQLVGKSLSDEFLLKEFERVYSLDQETNDEQQEIIVAIDLLKKNKSLLHDLNKLSELPVRKQKSVLQIFNQLIHEYERI</sequence>
<evidence type="ECO:0000313" key="3">
    <source>
        <dbReference type="EMBL" id="MFD2639245.1"/>
    </source>
</evidence>
<dbReference type="RefSeq" id="WP_054754377.1">
    <property type="nucleotide sequence ID" value="NZ_JBHUMZ010000022.1"/>
</dbReference>
<dbReference type="PANTHER" id="PTHR46558:SF11">
    <property type="entry name" value="HTH-TYPE TRANSCRIPTIONAL REGULATOR XRE"/>
    <property type="match status" value="1"/>
</dbReference>
<dbReference type="Pfam" id="PF01381">
    <property type="entry name" value="HTH_3"/>
    <property type="match status" value="1"/>
</dbReference>
<protein>
    <submittedName>
        <fullName evidence="3">Helix-turn-helix transcriptional regulator</fullName>
    </submittedName>
</protein>
<dbReference type="PROSITE" id="PS50943">
    <property type="entry name" value="HTH_CROC1"/>
    <property type="match status" value="1"/>
</dbReference>
<evidence type="ECO:0000256" key="1">
    <source>
        <dbReference type="ARBA" id="ARBA00023125"/>
    </source>
</evidence>